<dbReference type="InterPro" id="IPR046357">
    <property type="entry name" value="PPIase_dom_sf"/>
</dbReference>
<evidence type="ECO:0000256" key="7">
    <source>
        <dbReference type="PROSITE-ProRule" id="PRU00277"/>
    </source>
</evidence>
<dbReference type="SUPFAM" id="SSF54534">
    <property type="entry name" value="FKBP-like"/>
    <property type="match status" value="1"/>
</dbReference>
<evidence type="ECO:0000259" key="9">
    <source>
        <dbReference type="PROSITE" id="PS50059"/>
    </source>
</evidence>
<comment type="catalytic activity">
    <reaction evidence="1 7">
        <text>[protein]-peptidylproline (omega=180) = [protein]-peptidylproline (omega=0)</text>
        <dbReference type="Rhea" id="RHEA:16237"/>
        <dbReference type="Rhea" id="RHEA-COMP:10747"/>
        <dbReference type="Rhea" id="RHEA-COMP:10748"/>
        <dbReference type="ChEBI" id="CHEBI:83833"/>
        <dbReference type="ChEBI" id="CHEBI:83834"/>
        <dbReference type="EC" id="5.2.1.8"/>
    </reaction>
</comment>
<sequence length="521" mass="56939">MSSLHPVAVYGLEVPSNDIPIPAVPDFPATFRITMAAIDPSAPPQLESHPEGAAPRATLKLIREPIDADDESDDEDYDNVDAIRDRLAGAISDDEDEDEDEEDSDEVGDSEEEKNGGPSDPAKTKKARREAAMKELQKILQEEEEMELDDITNGVNGTKSSKGKAKALDLEDSDDDEDLEGEMEEFVLCTLDPQNHYQQPLDITVGENERVYFKVTGTHTIYLTGNYVVDPETHDHDHDHEDYDSDDMDYDLSPDEDELDDEDDEEEDVLDGLQDPRITEVDSEEEAPKLVKADKKKGKNKRPADDSDDEQQASTLDDLISKSLKPAEPTINGEQKLSKKQLKKLKKNDGQAVATAEEAPAKKEQNGTKETPGSDKSSKKVQFAKNLELGPTGSPNVDAKKDQNASPKTGLGIKIVQGVTVDDKKLGTGPAAKKGDKIGMRYIGKLQNGKVFDSNKKGKPFTFKLGAGEVIKGWDIGVAGMCVGGERRITIPSKLAYGNKGMPGIPANSDLIFDIKMMSVN</sequence>
<evidence type="ECO:0000256" key="6">
    <source>
        <dbReference type="ARBA" id="ARBA00023235"/>
    </source>
</evidence>
<dbReference type="GO" id="GO:0003755">
    <property type="term" value="F:peptidyl-prolyl cis-trans isomerase activity"/>
    <property type="evidence" value="ECO:0007669"/>
    <property type="project" value="UniProtKB-KW"/>
</dbReference>
<name>A0A8E2EFK7_9PEZI</name>
<dbReference type="PROSITE" id="PS50059">
    <property type="entry name" value="FKBP_PPIASE"/>
    <property type="match status" value="1"/>
</dbReference>
<dbReference type="OrthoDB" id="77911at2759"/>
<evidence type="ECO:0000256" key="8">
    <source>
        <dbReference type="SAM" id="MobiDB-lite"/>
    </source>
</evidence>
<feature type="compositionally biased region" description="Acidic residues" evidence="8">
    <location>
        <begin position="242"/>
        <end position="270"/>
    </location>
</feature>
<keyword evidence="11" id="KW-1185">Reference proteome</keyword>
<feature type="compositionally biased region" description="Acidic residues" evidence="8">
    <location>
        <begin position="170"/>
        <end position="179"/>
    </location>
</feature>
<evidence type="ECO:0000256" key="5">
    <source>
        <dbReference type="ARBA" id="ARBA00023110"/>
    </source>
</evidence>
<comment type="subunit">
    <text evidence="4">Binds to histones H3 and H4.</text>
</comment>
<protein>
    <recommendedName>
        <fullName evidence="7">peptidylprolyl isomerase</fullName>
        <ecNumber evidence="7">5.2.1.8</ecNumber>
    </recommendedName>
</protein>
<comment type="similarity">
    <text evidence="3">Belongs to the FKBP-type PPIase family. FKBP3/4 subfamily.</text>
</comment>
<organism evidence="10 11">
    <name type="scientific">Lepidopterella palustris CBS 459.81</name>
    <dbReference type="NCBI Taxonomy" id="1314670"/>
    <lineage>
        <taxon>Eukaryota</taxon>
        <taxon>Fungi</taxon>
        <taxon>Dikarya</taxon>
        <taxon>Ascomycota</taxon>
        <taxon>Pezizomycotina</taxon>
        <taxon>Dothideomycetes</taxon>
        <taxon>Pleosporomycetidae</taxon>
        <taxon>Mytilinidiales</taxon>
        <taxon>Argynnaceae</taxon>
        <taxon>Lepidopterella</taxon>
    </lineage>
</organism>
<reference evidence="10 11" key="1">
    <citation type="journal article" date="2016" name="Nat. Commun.">
        <title>Ectomycorrhizal ecology is imprinted in the genome of the dominant symbiotic fungus Cenococcum geophilum.</title>
        <authorList>
            <consortium name="DOE Joint Genome Institute"/>
            <person name="Peter M."/>
            <person name="Kohler A."/>
            <person name="Ohm R.A."/>
            <person name="Kuo A."/>
            <person name="Krutzmann J."/>
            <person name="Morin E."/>
            <person name="Arend M."/>
            <person name="Barry K.W."/>
            <person name="Binder M."/>
            <person name="Choi C."/>
            <person name="Clum A."/>
            <person name="Copeland A."/>
            <person name="Grisel N."/>
            <person name="Haridas S."/>
            <person name="Kipfer T."/>
            <person name="LaButti K."/>
            <person name="Lindquist E."/>
            <person name="Lipzen A."/>
            <person name="Maire R."/>
            <person name="Meier B."/>
            <person name="Mihaltcheva S."/>
            <person name="Molinier V."/>
            <person name="Murat C."/>
            <person name="Poggeler S."/>
            <person name="Quandt C.A."/>
            <person name="Sperisen C."/>
            <person name="Tritt A."/>
            <person name="Tisserant E."/>
            <person name="Crous P.W."/>
            <person name="Henrissat B."/>
            <person name="Nehls U."/>
            <person name="Egli S."/>
            <person name="Spatafora J.W."/>
            <person name="Grigoriev I.V."/>
            <person name="Martin F.M."/>
        </authorList>
    </citation>
    <scope>NUCLEOTIDE SEQUENCE [LARGE SCALE GENOMIC DNA]</scope>
    <source>
        <strain evidence="10 11">CBS 459.81</strain>
    </source>
</reference>
<keyword evidence="6 7" id="KW-0413">Isomerase</keyword>
<evidence type="ECO:0000313" key="10">
    <source>
        <dbReference type="EMBL" id="OCK83016.1"/>
    </source>
</evidence>
<feature type="compositionally biased region" description="Acidic residues" evidence="8">
    <location>
        <begin position="92"/>
        <end position="112"/>
    </location>
</feature>
<dbReference type="InterPro" id="IPR001179">
    <property type="entry name" value="PPIase_FKBP_dom"/>
</dbReference>
<dbReference type="Pfam" id="PF00254">
    <property type="entry name" value="FKBP_C"/>
    <property type="match status" value="1"/>
</dbReference>
<evidence type="ECO:0000256" key="1">
    <source>
        <dbReference type="ARBA" id="ARBA00000971"/>
    </source>
</evidence>
<keyword evidence="5 7" id="KW-0697">Rotamase</keyword>
<feature type="region of interest" description="Disordered" evidence="8">
    <location>
        <begin position="230"/>
        <end position="409"/>
    </location>
</feature>
<dbReference type="FunFam" id="3.10.50.40:FF:000006">
    <property type="entry name" value="Peptidyl-prolyl cis-trans isomerase"/>
    <property type="match status" value="1"/>
</dbReference>
<dbReference type="Proteomes" id="UP000250266">
    <property type="component" value="Unassembled WGS sequence"/>
</dbReference>
<comment type="function">
    <text evidence="2">PPIase that acts as a histone chaperone. Histone proline isomerase that increases the rate of cis-trans isomerization at prolines on the histone H3 N-terminal tail. Proline isomerization influences H3 methylation thereby regulating gene expression.</text>
</comment>
<dbReference type="PIRSF" id="PIRSF001473">
    <property type="entry name" value="FK506-bp_FPR3"/>
    <property type="match status" value="1"/>
</dbReference>
<dbReference type="GO" id="GO:0005730">
    <property type="term" value="C:nucleolus"/>
    <property type="evidence" value="ECO:0007669"/>
    <property type="project" value="TreeGrafter"/>
</dbReference>
<dbReference type="Gene3D" id="3.10.50.40">
    <property type="match status" value="1"/>
</dbReference>
<dbReference type="InterPro" id="IPR041232">
    <property type="entry name" value="NPL"/>
</dbReference>
<gene>
    <name evidence="10" type="ORF">K432DRAFT_390785</name>
</gene>
<feature type="domain" description="PPIase FKBP-type" evidence="9">
    <location>
        <begin position="435"/>
        <end position="521"/>
    </location>
</feature>
<dbReference type="Gene3D" id="2.60.120.340">
    <property type="entry name" value="Nucleoplasmin core domain"/>
    <property type="match status" value="1"/>
</dbReference>
<proteinExistence type="inferred from homology"/>
<accession>A0A8E2EFK7</accession>
<dbReference type="Pfam" id="PF17800">
    <property type="entry name" value="NPL"/>
    <property type="match status" value="1"/>
</dbReference>
<dbReference type="EC" id="5.2.1.8" evidence="7"/>
<dbReference type="InterPro" id="IPR023566">
    <property type="entry name" value="PPIase_Fpr3/Fpr4-like"/>
</dbReference>
<evidence type="ECO:0000313" key="11">
    <source>
        <dbReference type="Proteomes" id="UP000250266"/>
    </source>
</evidence>
<feature type="compositionally biased region" description="Acidic residues" evidence="8">
    <location>
        <begin position="67"/>
        <end position="79"/>
    </location>
</feature>
<evidence type="ECO:0000256" key="2">
    <source>
        <dbReference type="ARBA" id="ARBA00002221"/>
    </source>
</evidence>
<feature type="compositionally biased region" description="Basic and acidic residues" evidence="8">
    <location>
        <begin position="359"/>
        <end position="378"/>
    </location>
</feature>
<evidence type="ECO:0000256" key="4">
    <source>
        <dbReference type="ARBA" id="ARBA00011865"/>
    </source>
</evidence>
<dbReference type="EMBL" id="KV744872">
    <property type="protein sequence ID" value="OCK83016.1"/>
    <property type="molecule type" value="Genomic_DNA"/>
</dbReference>
<feature type="compositionally biased region" description="Basic and acidic residues" evidence="8">
    <location>
        <begin position="129"/>
        <end position="141"/>
    </location>
</feature>
<dbReference type="AlphaFoldDB" id="A0A8E2EFK7"/>
<evidence type="ECO:0000256" key="3">
    <source>
        <dbReference type="ARBA" id="ARBA00007838"/>
    </source>
</evidence>
<dbReference type="PANTHER" id="PTHR43811:SF19">
    <property type="entry name" value="39 KDA FK506-BINDING NUCLEAR PROTEIN"/>
    <property type="match status" value="1"/>
</dbReference>
<dbReference type="GO" id="GO:0000785">
    <property type="term" value="C:chromatin"/>
    <property type="evidence" value="ECO:0007669"/>
    <property type="project" value="TreeGrafter"/>
</dbReference>
<feature type="compositionally biased region" description="Basic and acidic residues" evidence="8">
    <location>
        <begin position="231"/>
        <end position="241"/>
    </location>
</feature>
<feature type="region of interest" description="Disordered" evidence="8">
    <location>
        <begin position="40"/>
        <end position="179"/>
    </location>
</feature>
<dbReference type="PANTHER" id="PTHR43811">
    <property type="entry name" value="FKBP-TYPE PEPTIDYL-PROLYL CIS-TRANS ISOMERASE FKPA"/>
    <property type="match status" value="1"/>
</dbReference>